<name>A0A022R6I0_ERYGU</name>
<dbReference type="GO" id="GO:0003729">
    <property type="term" value="F:mRNA binding"/>
    <property type="evidence" value="ECO:0007669"/>
    <property type="project" value="UniProtKB-ARBA"/>
</dbReference>
<dbReference type="EMBL" id="KI630593">
    <property type="protein sequence ID" value="EYU35836.1"/>
    <property type="molecule type" value="Genomic_DNA"/>
</dbReference>
<dbReference type="InterPro" id="IPR011990">
    <property type="entry name" value="TPR-like_helical_dom_sf"/>
</dbReference>
<dbReference type="InterPro" id="IPR046960">
    <property type="entry name" value="PPR_At4g14850-like_plant"/>
</dbReference>
<keyword evidence="1" id="KW-0677">Repeat</keyword>
<dbReference type="PROSITE" id="PS51375">
    <property type="entry name" value="PPR"/>
    <property type="match status" value="5"/>
</dbReference>
<dbReference type="FunFam" id="1.25.40.10:FF:000344">
    <property type="entry name" value="Pentatricopeptide repeat-containing protein"/>
    <property type="match status" value="1"/>
</dbReference>
<dbReference type="NCBIfam" id="TIGR00756">
    <property type="entry name" value="PPR"/>
    <property type="match status" value="5"/>
</dbReference>
<dbReference type="GO" id="GO:0003723">
    <property type="term" value="F:RNA binding"/>
    <property type="evidence" value="ECO:0000318"/>
    <property type="project" value="GO_Central"/>
</dbReference>
<dbReference type="Pfam" id="PF20431">
    <property type="entry name" value="E_motif"/>
    <property type="match status" value="1"/>
</dbReference>
<dbReference type="InterPro" id="IPR002885">
    <property type="entry name" value="PPR_rpt"/>
</dbReference>
<proteinExistence type="predicted"/>
<dbReference type="GO" id="GO:0009451">
    <property type="term" value="P:RNA modification"/>
    <property type="evidence" value="ECO:0000318"/>
    <property type="project" value="GO_Central"/>
</dbReference>
<gene>
    <name evidence="3" type="ORF">MIMGU_mgv1a023607mg</name>
</gene>
<feature type="repeat" description="PPR" evidence="2">
    <location>
        <begin position="370"/>
        <end position="404"/>
    </location>
</feature>
<evidence type="ECO:0000313" key="3">
    <source>
        <dbReference type="EMBL" id="EYU35836.1"/>
    </source>
</evidence>
<dbReference type="Pfam" id="PF13041">
    <property type="entry name" value="PPR_2"/>
    <property type="match status" value="5"/>
</dbReference>
<organism evidence="3 4">
    <name type="scientific">Erythranthe guttata</name>
    <name type="common">Yellow monkey flower</name>
    <name type="synonym">Mimulus guttatus</name>
    <dbReference type="NCBI Taxonomy" id="4155"/>
    <lineage>
        <taxon>Eukaryota</taxon>
        <taxon>Viridiplantae</taxon>
        <taxon>Streptophyta</taxon>
        <taxon>Embryophyta</taxon>
        <taxon>Tracheophyta</taxon>
        <taxon>Spermatophyta</taxon>
        <taxon>Magnoliopsida</taxon>
        <taxon>eudicotyledons</taxon>
        <taxon>Gunneridae</taxon>
        <taxon>Pentapetalae</taxon>
        <taxon>asterids</taxon>
        <taxon>lamiids</taxon>
        <taxon>Lamiales</taxon>
        <taxon>Phrymaceae</taxon>
        <taxon>Erythranthe</taxon>
    </lineage>
</organism>
<evidence type="ECO:0000313" key="4">
    <source>
        <dbReference type="Proteomes" id="UP000030748"/>
    </source>
</evidence>
<dbReference type="AlphaFoldDB" id="A0A022R6I0"/>
<feature type="repeat" description="PPR" evidence="2">
    <location>
        <begin position="170"/>
        <end position="204"/>
    </location>
</feature>
<dbReference type="InterPro" id="IPR046848">
    <property type="entry name" value="E_motif"/>
</dbReference>
<dbReference type="PANTHER" id="PTHR47926">
    <property type="entry name" value="PENTATRICOPEPTIDE REPEAT-CONTAINING PROTEIN"/>
    <property type="match status" value="1"/>
</dbReference>
<evidence type="ECO:0000256" key="2">
    <source>
        <dbReference type="PROSITE-ProRule" id="PRU00708"/>
    </source>
</evidence>
<dbReference type="FunFam" id="1.25.40.10:FF:000073">
    <property type="entry name" value="Pentatricopeptide repeat-containing protein chloroplastic"/>
    <property type="match status" value="1"/>
</dbReference>
<evidence type="ECO:0008006" key="5">
    <source>
        <dbReference type="Google" id="ProtNLM"/>
    </source>
</evidence>
<feature type="repeat" description="PPR" evidence="2">
    <location>
        <begin position="473"/>
        <end position="507"/>
    </location>
</feature>
<accession>A0A022R6I0</accession>
<dbReference type="Proteomes" id="UP000030748">
    <property type="component" value="Unassembled WGS sequence"/>
</dbReference>
<reference evidence="3 4" key="1">
    <citation type="journal article" date="2013" name="Proc. Natl. Acad. Sci. U.S.A.">
        <title>Fine-scale variation in meiotic recombination in Mimulus inferred from population shotgun sequencing.</title>
        <authorList>
            <person name="Hellsten U."/>
            <person name="Wright K.M."/>
            <person name="Jenkins J."/>
            <person name="Shu S."/>
            <person name="Yuan Y."/>
            <person name="Wessler S.R."/>
            <person name="Schmutz J."/>
            <person name="Willis J.H."/>
            <person name="Rokhsar D.S."/>
        </authorList>
    </citation>
    <scope>NUCLEOTIDE SEQUENCE [LARGE SCALE GENOMIC DNA]</scope>
    <source>
        <strain evidence="4">cv. DUN x IM62</strain>
    </source>
</reference>
<dbReference type="FunFam" id="1.25.40.10:FF:000090">
    <property type="entry name" value="Pentatricopeptide repeat-containing protein, chloroplastic"/>
    <property type="match status" value="1"/>
</dbReference>
<dbReference type="Pfam" id="PF01535">
    <property type="entry name" value="PPR"/>
    <property type="match status" value="3"/>
</dbReference>
<dbReference type="PANTHER" id="PTHR47926:SF496">
    <property type="entry name" value="PENTACOTRIPEPTIDE-REPEAT REGION OF PRORP DOMAIN-CONTAINING PROTEIN"/>
    <property type="match status" value="1"/>
</dbReference>
<dbReference type="STRING" id="4155.A0A022R6I0"/>
<evidence type="ECO:0000256" key="1">
    <source>
        <dbReference type="ARBA" id="ARBA00022737"/>
    </source>
</evidence>
<sequence>MDEFTYGTALSACSALEHAKRGEQIYGLVTKNGFFSNGYVRTGMIDLFSRCRMTDDALKVLYENHCENVVCWNAVVSGAVKNKDNWLALEIFSQMCRHSSVIPNAFTFSSVLTACAAVEELNLGRNIHGCVIKSGVGSDIFVGTSILDFYAKSGAMCDAIKQFRQMPIRNVVSYTAMISGFVKEGDSDSAVRILNDMRKTGQEINSYTISAVLAACANPAMYTEALQIHCWIFKNGLCLNPVVKASLINTYSKIGAVNLSEKAFAESREVKQVGIWANMISAFVQSECYEKAIALFRRMLREGIVPDKFSFSSVLSIIDSLCLGRQVHGCTIKAGAVAEVSVGSSIVTMYSKCGDLNESLKAFGSLEKKDNVSWTSMISGFSDHGFPDKAVELFREMMVFQEKPVFDEKVLASVINACSSFHALDSGKEIHGFAIRCGFFEQTTIDEALVNFYAKCGDLDSARIIFLKMPFKGSISWSSLISGYSQRGLIMEAFRLFQEMLLSDIRVDAFTISPVIGAFTISNQKSDFGTQLHAYIAKIGLQSEASVGSSLVMMYSKRGSIDDCDKAFRQIINPDLFSWTTMIASYANHGKGSKALQLFDLMKESGIFPDDVTFVGVLSACSHTGLVEEGYFHLNSMIRDYKIEPNIKHYACMVDILGRAGRLDEAKRFITEMPLEPDALVWETLLAFCRVHGNWEIGKMAAEEIRKLRGFDEGVSISVSNIFAEVGEWEGVEKIRVSMEESGVKKKEPGWSFV</sequence>
<keyword evidence="4" id="KW-1185">Reference proteome</keyword>
<dbReference type="FunFam" id="1.25.40.10:FF:000381">
    <property type="entry name" value="Pentatricopeptide repeat-containing protein"/>
    <property type="match status" value="1"/>
</dbReference>
<feature type="repeat" description="PPR" evidence="2">
    <location>
        <begin position="575"/>
        <end position="609"/>
    </location>
</feature>
<feature type="repeat" description="PPR" evidence="2">
    <location>
        <begin position="272"/>
        <end position="306"/>
    </location>
</feature>
<dbReference type="eggNOG" id="KOG4197">
    <property type="taxonomic scope" value="Eukaryota"/>
</dbReference>
<protein>
    <recommendedName>
        <fullName evidence="5">Pentacotripeptide-repeat region of PRORP domain-containing protein</fullName>
    </recommendedName>
</protein>
<dbReference type="Gene3D" id="1.25.40.10">
    <property type="entry name" value="Tetratricopeptide repeat domain"/>
    <property type="match status" value="6"/>
</dbReference>